<dbReference type="AlphaFoldDB" id="A0A1I1TSM5"/>
<gene>
    <name evidence="1" type="ORF">SAMN05421773_1218</name>
</gene>
<protein>
    <submittedName>
        <fullName evidence="1">Uncharacterized protein</fullName>
    </submittedName>
</protein>
<keyword evidence="2" id="KW-1185">Reference proteome</keyword>
<reference evidence="1 2" key="1">
    <citation type="submission" date="2016-10" db="EMBL/GenBank/DDBJ databases">
        <authorList>
            <person name="de Groot N.N."/>
        </authorList>
    </citation>
    <scope>NUCLEOTIDE SEQUENCE [LARGE SCALE GENOMIC DNA]</scope>
    <source>
        <strain evidence="1 2">CGMCC 4.5739</strain>
    </source>
</reference>
<dbReference type="Proteomes" id="UP000199207">
    <property type="component" value="Unassembled WGS sequence"/>
</dbReference>
<dbReference type="OrthoDB" id="4255650at2"/>
<dbReference type="RefSeq" id="WP_093841263.1">
    <property type="nucleotide sequence ID" value="NZ_FOLM01000021.1"/>
</dbReference>
<dbReference type="EMBL" id="FOLM01000021">
    <property type="protein sequence ID" value="SFD61514.1"/>
    <property type="molecule type" value="Genomic_DNA"/>
</dbReference>
<proteinExistence type="predicted"/>
<evidence type="ECO:0000313" key="2">
    <source>
        <dbReference type="Proteomes" id="UP000199207"/>
    </source>
</evidence>
<name>A0A1I1TSM5_9ACTN</name>
<sequence>MNPGRETSLGHREHPLLGRVVVDAATGRRGVLRAVCPEPVRSGRGALLAWLAPVAGGTEWTTAPENVTEAKEAGR</sequence>
<organism evidence="1 2">
    <name type="scientific">Streptomyces aidingensis</name>
    <dbReference type="NCBI Taxonomy" id="910347"/>
    <lineage>
        <taxon>Bacteria</taxon>
        <taxon>Bacillati</taxon>
        <taxon>Actinomycetota</taxon>
        <taxon>Actinomycetes</taxon>
        <taxon>Kitasatosporales</taxon>
        <taxon>Streptomycetaceae</taxon>
        <taxon>Streptomyces</taxon>
    </lineage>
</organism>
<accession>A0A1I1TSM5</accession>
<dbReference type="STRING" id="910347.SAMN05421773_1218"/>
<evidence type="ECO:0000313" key="1">
    <source>
        <dbReference type="EMBL" id="SFD61514.1"/>
    </source>
</evidence>